<proteinExistence type="predicted"/>
<reference evidence="2" key="1">
    <citation type="submission" date="2016-10" db="EMBL/GenBank/DDBJ databases">
        <authorList>
            <person name="Varghese N."/>
            <person name="Submissions S."/>
        </authorList>
    </citation>
    <scope>NUCLEOTIDE SEQUENCE [LARGE SCALE GENOMIC DNA]</scope>
    <source>
        <strain evidence="2">DSM 24956</strain>
    </source>
</reference>
<evidence type="ECO:0000313" key="2">
    <source>
        <dbReference type="Proteomes" id="UP000199595"/>
    </source>
</evidence>
<dbReference type="OrthoDB" id="1447520at2"/>
<keyword evidence="2" id="KW-1185">Reference proteome</keyword>
<dbReference type="RefSeq" id="WP_090126665.1">
    <property type="nucleotide sequence ID" value="NZ_FNNJ01000029.1"/>
</dbReference>
<organism evidence="1 2">
    <name type="scientific">Lutibacter oricola</name>
    <dbReference type="NCBI Taxonomy" id="762486"/>
    <lineage>
        <taxon>Bacteria</taxon>
        <taxon>Pseudomonadati</taxon>
        <taxon>Bacteroidota</taxon>
        <taxon>Flavobacteriia</taxon>
        <taxon>Flavobacteriales</taxon>
        <taxon>Flavobacteriaceae</taxon>
        <taxon>Lutibacter</taxon>
    </lineage>
</organism>
<dbReference type="AlphaFoldDB" id="A0A1H3H8E9"/>
<evidence type="ECO:0000313" key="1">
    <source>
        <dbReference type="EMBL" id="SDY11853.1"/>
    </source>
</evidence>
<dbReference type="Proteomes" id="UP000199595">
    <property type="component" value="Unassembled WGS sequence"/>
</dbReference>
<gene>
    <name evidence="1" type="ORF">SAMN05444411_1295</name>
</gene>
<accession>A0A1H3H8E9</accession>
<sequence>MSLYVFNELKLKAGEMIYIMNEKGEGISAIYENEYNSSNGTFRFSNHSNGQTEMIEIDKLQLLKRY</sequence>
<protein>
    <submittedName>
        <fullName evidence="1">Uncharacterized protein</fullName>
    </submittedName>
</protein>
<dbReference type="EMBL" id="FNNJ01000029">
    <property type="protein sequence ID" value="SDY11853.1"/>
    <property type="molecule type" value="Genomic_DNA"/>
</dbReference>
<name>A0A1H3H8E9_9FLAO</name>